<dbReference type="KEGG" id="nno:NONO_c64600"/>
<dbReference type="Pfam" id="PF05199">
    <property type="entry name" value="GMC_oxred_C"/>
    <property type="match status" value="1"/>
</dbReference>
<comment type="function">
    <text evidence="2">Long-chain fatty alcohol oxidase involved in the omega-oxidation pathway of lipid degradation.</text>
</comment>
<reference evidence="13 14" key="1">
    <citation type="journal article" date="2014" name="Appl. Environ. Microbiol.">
        <title>Insights into the Microbial Degradation of Rubber and Gutta-Percha by Analysis of the Complete Genome of Nocardia nova SH22a.</title>
        <authorList>
            <person name="Luo Q."/>
            <person name="Hiessl S."/>
            <person name="Poehlein A."/>
            <person name="Daniel R."/>
            <person name="Steinbuchel A."/>
        </authorList>
    </citation>
    <scope>NUCLEOTIDE SEQUENCE [LARGE SCALE GENOMIC DNA]</scope>
    <source>
        <strain evidence="13">SH22a</strain>
    </source>
</reference>
<dbReference type="EC" id="1.1.3.20" evidence="5"/>
<evidence type="ECO:0000256" key="6">
    <source>
        <dbReference type="ARBA" id="ARBA00022630"/>
    </source>
</evidence>
<dbReference type="GO" id="GO:0016020">
    <property type="term" value="C:membrane"/>
    <property type="evidence" value="ECO:0007669"/>
    <property type="project" value="UniProtKB-SubCell"/>
</dbReference>
<dbReference type="eggNOG" id="COG2303">
    <property type="taxonomic scope" value="Bacteria"/>
</dbReference>
<dbReference type="AlphaFoldDB" id="W5TPC9"/>
<dbReference type="InterPro" id="IPR036188">
    <property type="entry name" value="FAD/NAD-bd_sf"/>
</dbReference>
<evidence type="ECO:0000256" key="8">
    <source>
        <dbReference type="ARBA" id="ARBA00022827"/>
    </source>
</evidence>
<dbReference type="EMBL" id="CP006850">
    <property type="protein sequence ID" value="AHH21230.1"/>
    <property type="molecule type" value="Genomic_DNA"/>
</dbReference>
<protein>
    <recommendedName>
        <fullName evidence="5">long-chain-alcohol oxidase</fullName>
        <ecNumber evidence="5">1.1.3.20</ecNumber>
    </recommendedName>
</protein>
<evidence type="ECO:0000256" key="11">
    <source>
        <dbReference type="ARBA" id="ARBA00023136"/>
    </source>
</evidence>
<evidence type="ECO:0000256" key="9">
    <source>
        <dbReference type="ARBA" id="ARBA00022989"/>
    </source>
</evidence>
<keyword evidence="8" id="KW-0274">FAD</keyword>
<dbReference type="InterPro" id="IPR000172">
    <property type="entry name" value="GMC_OxRdtase_N"/>
</dbReference>
<evidence type="ECO:0000256" key="3">
    <source>
        <dbReference type="ARBA" id="ARBA00004370"/>
    </source>
</evidence>
<dbReference type="SUPFAM" id="SSF51905">
    <property type="entry name" value="FAD/NAD(P)-binding domain"/>
    <property type="match status" value="1"/>
</dbReference>
<comment type="similarity">
    <text evidence="4">Belongs to the GMC oxidoreductase family.</text>
</comment>
<dbReference type="Pfam" id="PF00732">
    <property type="entry name" value="GMC_oxred_N"/>
    <property type="match status" value="1"/>
</dbReference>
<dbReference type="PROSITE" id="PS00624">
    <property type="entry name" value="GMC_OXRED_2"/>
    <property type="match status" value="1"/>
</dbReference>
<dbReference type="PANTHER" id="PTHR46056">
    <property type="entry name" value="LONG-CHAIN-ALCOHOL OXIDASE"/>
    <property type="match status" value="1"/>
</dbReference>
<feature type="domain" description="Glucose-methanol-choline oxidoreductase N-terminal" evidence="12">
    <location>
        <begin position="393"/>
        <end position="407"/>
    </location>
</feature>
<dbReference type="PATRIC" id="fig|1415166.3.peg.6639"/>
<evidence type="ECO:0000256" key="1">
    <source>
        <dbReference type="ARBA" id="ARBA00000920"/>
    </source>
</evidence>
<dbReference type="HOGENOM" id="CLU_008878_3_1_11"/>
<keyword evidence="10" id="KW-0560">Oxidoreductase</keyword>
<evidence type="ECO:0000313" key="13">
    <source>
        <dbReference type="EMBL" id="AHH21230.1"/>
    </source>
</evidence>
<dbReference type="PANTHER" id="PTHR46056:SF12">
    <property type="entry name" value="LONG-CHAIN-ALCOHOL OXIDASE"/>
    <property type="match status" value="1"/>
</dbReference>
<keyword evidence="6" id="KW-0285">Flavoprotein</keyword>
<dbReference type="InterPro" id="IPR007867">
    <property type="entry name" value="GMC_OxRtase_C"/>
</dbReference>
<comment type="catalytic activity">
    <reaction evidence="1">
        <text>a long-chain primary fatty alcohol + O2 = a long-chain fatty aldehyde + H2O2</text>
        <dbReference type="Rhea" id="RHEA:22756"/>
        <dbReference type="ChEBI" id="CHEBI:15379"/>
        <dbReference type="ChEBI" id="CHEBI:16240"/>
        <dbReference type="ChEBI" id="CHEBI:17176"/>
        <dbReference type="ChEBI" id="CHEBI:77396"/>
        <dbReference type="EC" id="1.1.3.20"/>
    </reaction>
</comment>
<evidence type="ECO:0000256" key="5">
    <source>
        <dbReference type="ARBA" id="ARBA00013125"/>
    </source>
</evidence>
<dbReference type="OrthoDB" id="9798604at2"/>
<name>W5TPC9_9NOCA</name>
<evidence type="ECO:0000256" key="10">
    <source>
        <dbReference type="ARBA" id="ARBA00023002"/>
    </source>
</evidence>
<evidence type="ECO:0000313" key="14">
    <source>
        <dbReference type="Proteomes" id="UP000019150"/>
    </source>
</evidence>
<gene>
    <name evidence="13" type="ORF">NONO_c64600</name>
</gene>
<keyword evidence="7" id="KW-0812">Transmembrane</keyword>
<keyword evidence="11" id="KW-0472">Membrane</keyword>
<keyword evidence="14" id="KW-1185">Reference proteome</keyword>
<dbReference type="Gene3D" id="3.50.50.60">
    <property type="entry name" value="FAD/NAD(P)-binding domain"/>
    <property type="match status" value="2"/>
</dbReference>
<evidence type="ECO:0000256" key="2">
    <source>
        <dbReference type="ARBA" id="ARBA00003842"/>
    </source>
</evidence>
<keyword evidence="9" id="KW-1133">Transmembrane helix</keyword>
<evidence type="ECO:0000259" key="12">
    <source>
        <dbReference type="PROSITE" id="PS00624"/>
    </source>
</evidence>
<dbReference type="PIRSF" id="PIRSF028937">
    <property type="entry name" value="Lg_Ch_AO"/>
    <property type="match status" value="1"/>
</dbReference>
<proteinExistence type="inferred from homology"/>
<dbReference type="RefSeq" id="WP_025352553.1">
    <property type="nucleotide sequence ID" value="NZ_CP006850.1"/>
</dbReference>
<comment type="subcellular location">
    <subcellularLocation>
        <location evidence="3">Membrane</location>
    </subcellularLocation>
</comment>
<dbReference type="GO" id="GO:0046577">
    <property type="term" value="F:long-chain-alcohol oxidase activity"/>
    <property type="evidence" value="ECO:0007669"/>
    <property type="project" value="UniProtKB-EC"/>
</dbReference>
<evidence type="ECO:0000256" key="4">
    <source>
        <dbReference type="ARBA" id="ARBA00010790"/>
    </source>
</evidence>
<dbReference type="STRING" id="1415166.NONO_c64600"/>
<sequence>MEPTAKQRAALGLICDTFTPGDGADLPSATELGSVDTVFEILGRNPRPADGKQLTTLLNLWDSRLTGLLLGNGPRRFSALTAAQREQTMLRLGESRIPVKRTLFQALKQAALLSYNVTPGPTGSNPLWKAIDYPGPPGTLATAPAPALTVERPTEPVTWECDVVVVGSGAGGGTAAAILAQSGLDVIVLERGNYYDDRDFGTGELDALLDLYAPGPPTTSEGQLTLVAGTCLGGGTVVNWSTSLNTPDEVRAEWAALGVPQFATDEYGAALDAVARRLGINDRHSPLSARDGVLERGATALGWDIDALPRNVGDACDAGVECGRCPYGCRVGAKQSVTKTWLADAAAHGARLVVDADVRRIVVNSGRAEGVSAVTSDGVAIEVRSRAVVVAAGALQTPALLRRSGLGNPNIGRYLRLHPAAAVFGVFDEEIRPWEGGMQARISRHHRNLDGDGYGVIYETGPLHPGMGVGFMNWRGSAAYRENLLDLSRSVAVGVITRDRDHGSVTVDRQGEPVVSYRLSDRDRDHLHTGIGGAARILEAAGARRIYSGQQAGPAYRPGKAGSHEEFVAACATAGYGPGQCAMGALHIMGSARMGGSPEFSATDPDGVTWDVHNIVVADGSCFPTASGVNPMVSIEAIAYMNAKRLAARLN</sequence>
<organism evidence="13 14">
    <name type="scientific">Nocardia nova SH22a</name>
    <dbReference type="NCBI Taxonomy" id="1415166"/>
    <lineage>
        <taxon>Bacteria</taxon>
        <taxon>Bacillati</taxon>
        <taxon>Actinomycetota</taxon>
        <taxon>Actinomycetes</taxon>
        <taxon>Mycobacteriales</taxon>
        <taxon>Nocardiaceae</taxon>
        <taxon>Nocardia</taxon>
    </lineage>
</organism>
<accession>W5TPC9</accession>
<dbReference type="GO" id="GO:0050660">
    <property type="term" value="F:flavin adenine dinucleotide binding"/>
    <property type="evidence" value="ECO:0007669"/>
    <property type="project" value="InterPro"/>
</dbReference>
<dbReference type="InterPro" id="IPR012400">
    <property type="entry name" value="Long_Oxdase"/>
</dbReference>
<dbReference type="Proteomes" id="UP000019150">
    <property type="component" value="Chromosome"/>
</dbReference>
<evidence type="ECO:0000256" key="7">
    <source>
        <dbReference type="ARBA" id="ARBA00022692"/>
    </source>
</evidence>